<dbReference type="GO" id="GO:0005634">
    <property type="term" value="C:nucleus"/>
    <property type="evidence" value="ECO:0007669"/>
    <property type="project" value="UniProtKB-SubCell"/>
</dbReference>
<reference evidence="9 10" key="1">
    <citation type="submission" date="2016-07" db="EMBL/GenBank/DDBJ databases">
        <title>Pervasive Adenine N6-methylation of Active Genes in Fungi.</title>
        <authorList>
            <consortium name="DOE Joint Genome Institute"/>
            <person name="Mondo S.J."/>
            <person name="Dannebaum R.O."/>
            <person name="Kuo R.C."/>
            <person name="Labutti K."/>
            <person name="Haridas S."/>
            <person name="Kuo A."/>
            <person name="Salamov A."/>
            <person name="Ahrendt S.R."/>
            <person name="Lipzen A."/>
            <person name="Sullivan W."/>
            <person name="Andreopoulos W.B."/>
            <person name="Clum A."/>
            <person name="Lindquist E."/>
            <person name="Daum C."/>
            <person name="Ramamoorthy G.K."/>
            <person name="Gryganskyi A."/>
            <person name="Culley D."/>
            <person name="Magnuson J.K."/>
            <person name="James T.Y."/>
            <person name="O'Malley M.A."/>
            <person name="Stajich J.E."/>
            <person name="Spatafora J.W."/>
            <person name="Visel A."/>
            <person name="Grigoriev I.V."/>
        </authorList>
    </citation>
    <scope>NUCLEOTIDE SEQUENCE [LARGE SCALE GENOMIC DNA]</scope>
    <source>
        <strain evidence="9 10">NRRL 1336</strain>
    </source>
</reference>
<keyword evidence="7" id="KW-0539">Nucleus</keyword>
<comment type="subcellular location">
    <subcellularLocation>
        <location evidence="2">Cytoplasm</location>
    </subcellularLocation>
    <subcellularLocation>
        <location evidence="1">Nucleus</location>
    </subcellularLocation>
</comment>
<evidence type="ECO:0000256" key="2">
    <source>
        <dbReference type="ARBA" id="ARBA00004496"/>
    </source>
</evidence>
<name>A0A1X2IS91_9FUNG</name>
<keyword evidence="10" id="KW-1185">Reference proteome</keyword>
<comment type="similarity">
    <text evidence="3">Belongs to the YAE1 family.</text>
</comment>
<dbReference type="PANTHER" id="PTHR18829">
    <property type="entry name" value="PROTEIN YAE1 HOMOLOG"/>
    <property type="match status" value="1"/>
</dbReference>
<dbReference type="OrthoDB" id="20086at2759"/>
<organism evidence="9 10">
    <name type="scientific">Absidia repens</name>
    <dbReference type="NCBI Taxonomy" id="90262"/>
    <lineage>
        <taxon>Eukaryota</taxon>
        <taxon>Fungi</taxon>
        <taxon>Fungi incertae sedis</taxon>
        <taxon>Mucoromycota</taxon>
        <taxon>Mucoromycotina</taxon>
        <taxon>Mucoromycetes</taxon>
        <taxon>Mucorales</taxon>
        <taxon>Cunninghamellaceae</taxon>
        <taxon>Absidia</taxon>
    </lineage>
</organism>
<dbReference type="STRING" id="90262.A0A1X2IS91"/>
<dbReference type="Pfam" id="PF09811">
    <property type="entry name" value="Yae1_N"/>
    <property type="match status" value="1"/>
</dbReference>
<evidence type="ECO:0000256" key="7">
    <source>
        <dbReference type="ARBA" id="ARBA00023242"/>
    </source>
</evidence>
<dbReference type="AlphaFoldDB" id="A0A1X2IS91"/>
<evidence type="ECO:0000256" key="6">
    <source>
        <dbReference type="ARBA" id="ARBA00022490"/>
    </source>
</evidence>
<evidence type="ECO:0000256" key="3">
    <source>
        <dbReference type="ARBA" id="ARBA00007096"/>
    </source>
</evidence>
<evidence type="ECO:0000313" key="9">
    <source>
        <dbReference type="EMBL" id="ORZ21406.1"/>
    </source>
</evidence>
<dbReference type="InterPro" id="IPR019191">
    <property type="entry name" value="Essential_protein_Yae1_N"/>
</dbReference>
<comment type="caution">
    <text evidence="9">The sequence shown here is derived from an EMBL/GenBank/DDBJ whole genome shotgun (WGS) entry which is preliminary data.</text>
</comment>
<gene>
    <name evidence="9" type="ORF">BCR42DRAFT_407499</name>
</gene>
<evidence type="ECO:0000256" key="1">
    <source>
        <dbReference type="ARBA" id="ARBA00004123"/>
    </source>
</evidence>
<protein>
    <recommendedName>
        <fullName evidence="5">Protein YAE1</fullName>
    </recommendedName>
    <alternativeName>
        <fullName evidence="4">Protein yae1</fullName>
    </alternativeName>
</protein>
<dbReference type="PANTHER" id="PTHR18829:SF0">
    <property type="entry name" value="PROTEIN YAE1 HOMOLOG"/>
    <property type="match status" value="1"/>
</dbReference>
<sequence>MDSDNDIWASSDDENYDRVIAEKDWERLQENHGNDGYKEGIIEGKEVRMQRGFDQGYIEGLDIGKQVGALRGKLSTYLTFYKQIEPNETITRELEAIYDELDKVDVQHVFSTAYFDSNEADDDYVSPQDKIQQWQQKIDQAIQNHVAITY</sequence>
<evidence type="ECO:0000259" key="8">
    <source>
        <dbReference type="Pfam" id="PF09811"/>
    </source>
</evidence>
<dbReference type="Proteomes" id="UP000193560">
    <property type="component" value="Unassembled WGS sequence"/>
</dbReference>
<keyword evidence="6" id="KW-0963">Cytoplasm</keyword>
<accession>A0A1X2IS91</accession>
<evidence type="ECO:0000256" key="5">
    <source>
        <dbReference type="ARBA" id="ARBA00018400"/>
    </source>
</evidence>
<dbReference type="GO" id="GO:0005737">
    <property type="term" value="C:cytoplasm"/>
    <property type="evidence" value="ECO:0007669"/>
    <property type="project" value="UniProtKB-SubCell"/>
</dbReference>
<proteinExistence type="inferred from homology"/>
<dbReference type="InterPro" id="IPR038881">
    <property type="entry name" value="Yae1-like"/>
</dbReference>
<evidence type="ECO:0000256" key="4">
    <source>
        <dbReference type="ARBA" id="ARBA00017286"/>
    </source>
</evidence>
<feature type="domain" description="Essential protein Yae1 N-terminal" evidence="8">
    <location>
        <begin position="36"/>
        <end position="74"/>
    </location>
</feature>
<dbReference type="EMBL" id="MCGE01000005">
    <property type="protein sequence ID" value="ORZ21406.1"/>
    <property type="molecule type" value="Genomic_DNA"/>
</dbReference>
<evidence type="ECO:0000313" key="10">
    <source>
        <dbReference type="Proteomes" id="UP000193560"/>
    </source>
</evidence>